<name>K1SKS2_9ZZZZ</name>
<dbReference type="Pfam" id="PF06949">
    <property type="entry name" value="DUF1292"/>
    <property type="match status" value="1"/>
</dbReference>
<dbReference type="AlphaFoldDB" id="K1SKS2"/>
<evidence type="ECO:0000313" key="1">
    <source>
        <dbReference type="EMBL" id="EKC55994.1"/>
    </source>
</evidence>
<comment type="caution">
    <text evidence="1">The sequence shown here is derived from an EMBL/GenBank/DDBJ whole genome shotgun (WGS) entry which is preliminary data.</text>
</comment>
<reference evidence="1" key="1">
    <citation type="journal article" date="2013" name="Environ. Microbiol.">
        <title>Microbiota from the distal guts of lean and obese adolescents exhibit partial functional redundancy besides clear differences in community structure.</title>
        <authorList>
            <person name="Ferrer M."/>
            <person name="Ruiz A."/>
            <person name="Lanza F."/>
            <person name="Haange S.B."/>
            <person name="Oberbach A."/>
            <person name="Till H."/>
            <person name="Bargiela R."/>
            <person name="Campoy C."/>
            <person name="Segura M.T."/>
            <person name="Richter M."/>
            <person name="von Bergen M."/>
            <person name="Seifert J."/>
            <person name="Suarez A."/>
        </authorList>
    </citation>
    <scope>NUCLEOTIDE SEQUENCE</scope>
</reference>
<gene>
    <name evidence="1" type="ORF">LEA_15059</name>
</gene>
<proteinExistence type="predicted"/>
<protein>
    <submittedName>
        <fullName evidence="1">Protein containing DUF1292</fullName>
    </submittedName>
</protein>
<sequence>MGYTETRKRSQLEDTPMSEAFGSDYLTIEDEDGNEFELEVLNEFELDGQDYLAALPADMDEDDPDFGIILLKIMEENGEELFGSIDDDDELDKVYNYYMEEIFADEDEGSDGGAEE</sequence>
<dbReference type="EMBL" id="AJWY01010274">
    <property type="protein sequence ID" value="EKC55994.1"/>
    <property type="molecule type" value="Genomic_DNA"/>
</dbReference>
<organism evidence="1">
    <name type="scientific">human gut metagenome</name>
    <dbReference type="NCBI Taxonomy" id="408170"/>
    <lineage>
        <taxon>unclassified sequences</taxon>
        <taxon>metagenomes</taxon>
        <taxon>organismal metagenomes</taxon>
    </lineage>
</organism>
<dbReference type="InterPro" id="IPR009711">
    <property type="entry name" value="UPF0473"/>
</dbReference>
<accession>K1SKS2</accession>